<keyword evidence="13" id="KW-1185">Reference proteome</keyword>
<evidence type="ECO:0000256" key="2">
    <source>
        <dbReference type="ARBA" id="ARBA00022723"/>
    </source>
</evidence>
<dbReference type="GO" id="GO:0008270">
    <property type="term" value="F:zinc ion binding"/>
    <property type="evidence" value="ECO:0007669"/>
    <property type="project" value="UniProtKB-KW"/>
</dbReference>
<feature type="compositionally biased region" description="Gly residues" evidence="10">
    <location>
        <begin position="143"/>
        <end position="159"/>
    </location>
</feature>
<dbReference type="Gramene" id="BGIOSGA019856-TA">
    <property type="protein sequence ID" value="BGIOSGA019856-PA"/>
    <property type="gene ID" value="BGIOSGA019856"/>
</dbReference>
<dbReference type="Pfam" id="PF03110">
    <property type="entry name" value="SBP"/>
    <property type="match status" value="2"/>
</dbReference>
<dbReference type="GO" id="GO:0005634">
    <property type="term" value="C:nucleus"/>
    <property type="evidence" value="ECO:0007669"/>
    <property type="project" value="UniProtKB-SubCell"/>
</dbReference>
<name>B8AY86_ORYSI</name>
<evidence type="ECO:0000256" key="7">
    <source>
        <dbReference type="ARBA" id="ARBA00023163"/>
    </source>
</evidence>
<keyword evidence="8" id="KW-0539">Nucleus</keyword>
<sequence length="934" mass="102801">MDAPGGGGGGGGGVDAGEPVWDWGNLLDFAVHDDDSLVLPWGDDSIGIEADPAEAALLPPAPSPQPAEAEAEAAGPASLPSSMQAEGSKRRVRKRDPRLVCPNYLAGRVPCACPEIDEMAAALEVEDVATELLAGARKKPKGAGRGSGAAVGGSGGGASRGTPAEMKCQVPGCEADIRELKGYHRRHRVCLRCAHAAAVMLDGVQKRYCQQCGKFHILLDFDEDKRSCRRKLERHNKRRRRKPDSKGILEKDIDDQLDFSADGSGDGELREAIVQNSLPSSRFHILLDFDEDKRSCRRKLERHNKRRRRKPDSKGILEKDIDDQLDFSADGSGDGELREENIDVTTSETLETVLSNKVLDRETPVGSDDVLSSPTCAQPSLQIDQSKSLVTFAASVEACLGTKQENTKLTNSPVHDTKSTYSSSCPTGRVSFKLYDWNPAEFPRRLRHQIFEWLSSMPVELEGYIRPGCTILTVFVAMPQHMWDKLSEDTGNLVKSLVNAPNSLLLGKGAFFIHVNNMIFQVLKDGATLTSTRLEVQSPRIHYVHPSWFEAGKPIDLILCGSSLDQPKFRSLVSFDGLYLKHDCRRILSHETFDCIGSGEHILDSQHEIFRINITTSKLDTHGPAFVEVENMFGLSNFVPILVGSKHLCSELEQIHDALCGSSDISSDPCELRGLRQTAMLGFLIDIGWLIRKPSIDEFQNLLSLANIQRWICMMKFLIQNDFINVLEIIVNSLDNIIGSELLSNLEKGRLENHVTEFLGYVSEARNIVDNRPKYDKQRQVDTRWAGDYAPNQPKLGISVPLAESTGTSGEHDLHTTNAASGEEENMPLVTKALPHRQCCHPETSARWLNAASIGAFPGGAMRMRLATTVVIGAVTTDSWTRLSSQIHCLKCLTNIESLKRLSHSAAVKLIKAYRIVCCCAVLFPSKAVKQSSL</sequence>
<accession>B8AY86</accession>
<feature type="region of interest" description="Disordered" evidence="10">
    <location>
        <begin position="301"/>
        <end position="337"/>
    </location>
</feature>
<dbReference type="PROSITE" id="PS51141">
    <property type="entry name" value="ZF_SBP"/>
    <property type="match status" value="2"/>
</dbReference>
<dbReference type="InterPro" id="IPR044817">
    <property type="entry name" value="SBP-like"/>
</dbReference>
<evidence type="ECO:0000256" key="3">
    <source>
        <dbReference type="ARBA" id="ARBA00022771"/>
    </source>
</evidence>
<evidence type="ECO:0000313" key="12">
    <source>
        <dbReference type="EMBL" id="EEC79213.1"/>
    </source>
</evidence>
<evidence type="ECO:0000256" key="9">
    <source>
        <dbReference type="PROSITE-ProRule" id="PRU00470"/>
    </source>
</evidence>
<keyword evidence="6" id="KW-0238">DNA-binding</keyword>
<keyword evidence="7" id="KW-0804">Transcription</keyword>
<keyword evidence="3 9" id="KW-0863">Zinc-finger</keyword>
<proteinExistence type="predicted"/>
<feature type="domain" description="SBP-type" evidence="11">
    <location>
        <begin position="165"/>
        <end position="242"/>
    </location>
</feature>
<evidence type="ECO:0000256" key="5">
    <source>
        <dbReference type="ARBA" id="ARBA00023015"/>
    </source>
</evidence>
<dbReference type="Proteomes" id="UP000007015">
    <property type="component" value="Chromosome 5"/>
</dbReference>
<feature type="region of interest" description="Disordered" evidence="10">
    <location>
        <begin position="56"/>
        <end position="94"/>
    </location>
</feature>
<keyword evidence="5" id="KW-0805">Transcription regulation</keyword>
<dbReference type="InterPro" id="IPR004333">
    <property type="entry name" value="SBP_dom"/>
</dbReference>
<evidence type="ECO:0000259" key="11">
    <source>
        <dbReference type="PROSITE" id="PS51141"/>
    </source>
</evidence>
<reference evidence="12 13" key="1">
    <citation type="journal article" date="2005" name="PLoS Biol.">
        <title>The genomes of Oryza sativa: a history of duplications.</title>
        <authorList>
            <person name="Yu J."/>
            <person name="Wang J."/>
            <person name="Lin W."/>
            <person name="Li S."/>
            <person name="Li H."/>
            <person name="Zhou J."/>
            <person name="Ni P."/>
            <person name="Dong W."/>
            <person name="Hu S."/>
            <person name="Zeng C."/>
            <person name="Zhang J."/>
            <person name="Zhang Y."/>
            <person name="Li R."/>
            <person name="Xu Z."/>
            <person name="Li S."/>
            <person name="Li X."/>
            <person name="Zheng H."/>
            <person name="Cong L."/>
            <person name="Lin L."/>
            <person name="Yin J."/>
            <person name="Geng J."/>
            <person name="Li G."/>
            <person name="Shi J."/>
            <person name="Liu J."/>
            <person name="Lv H."/>
            <person name="Li J."/>
            <person name="Wang J."/>
            <person name="Deng Y."/>
            <person name="Ran L."/>
            <person name="Shi X."/>
            <person name="Wang X."/>
            <person name="Wu Q."/>
            <person name="Li C."/>
            <person name="Ren X."/>
            <person name="Wang J."/>
            <person name="Wang X."/>
            <person name="Li D."/>
            <person name="Liu D."/>
            <person name="Zhang X."/>
            <person name="Ji Z."/>
            <person name="Zhao W."/>
            <person name="Sun Y."/>
            <person name="Zhang Z."/>
            <person name="Bao J."/>
            <person name="Han Y."/>
            <person name="Dong L."/>
            <person name="Ji J."/>
            <person name="Chen P."/>
            <person name="Wu S."/>
            <person name="Liu J."/>
            <person name="Xiao Y."/>
            <person name="Bu D."/>
            <person name="Tan J."/>
            <person name="Yang L."/>
            <person name="Ye C."/>
            <person name="Zhang J."/>
            <person name="Xu J."/>
            <person name="Zhou Y."/>
            <person name="Yu Y."/>
            <person name="Zhang B."/>
            <person name="Zhuang S."/>
            <person name="Wei H."/>
            <person name="Liu B."/>
            <person name="Lei M."/>
            <person name="Yu H."/>
            <person name="Li Y."/>
            <person name="Xu H."/>
            <person name="Wei S."/>
            <person name="He X."/>
            <person name="Fang L."/>
            <person name="Zhang Z."/>
            <person name="Zhang Y."/>
            <person name="Huang X."/>
            <person name="Su Z."/>
            <person name="Tong W."/>
            <person name="Li J."/>
            <person name="Tong Z."/>
            <person name="Li S."/>
            <person name="Ye J."/>
            <person name="Wang L."/>
            <person name="Fang L."/>
            <person name="Lei T."/>
            <person name="Chen C."/>
            <person name="Chen H."/>
            <person name="Xu Z."/>
            <person name="Li H."/>
            <person name="Huang H."/>
            <person name="Zhang F."/>
            <person name="Xu H."/>
            <person name="Li N."/>
            <person name="Zhao C."/>
            <person name="Li S."/>
            <person name="Dong L."/>
            <person name="Huang Y."/>
            <person name="Li L."/>
            <person name="Xi Y."/>
            <person name="Qi Q."/>
            <person name="Li W."/>
            <person name="Zhang B."/>
            <person name="Hu W."/>
            <person name="Zhang Y."/>
            <person name="Tian X."/>
            <person name="Jiao Y."/>
            <person name="Liang X."/>
            <person name="Jin J."/>
            <person name="Gao L."/>
            <person name="Zheng W."/>
            <person name="Hao B."/>
            <person name="Liu S."/>
            <person name="Wang W."/>
            <person name="Yuan L."/>
            <person name="Cao M."/>
            <person name="McDermott J."/>
            <person name="Samudrala R."/>
            <person name="Wang J."/>
            <person name="Wong G.K."/>
            <person name="Yang H."/>
        </authorList>
    </citation>
    <scope>NUCLEOTIDE SEQUENCE [LARGE SCALE GENOMIC DNA]</scope>
    <source>
        <strain evidence="13">cv. 93-11</strain>
    </source>
</reference>
<dbReference type="HOGENOM" id="CLU_019548_1_0_1"/>
<dbReference type="PANTHER" id="PTHR31251:SF108">
    <property type="entry name" value="SQUAMOSA PROMOTER-BINDING-LIKE PROTEIN 7"/>
    <property type="match status" value="1"/>
</dbReference>
<evidence type="ECO:0000256" key="6">
    <source>
        <dbReference type="ARBA" id="ARBA00023125"/>
    </source>
</evidence>
<keyword evidence="2" id="KW-0479">Metal-binding</keyword>
<gene>
    <name evidence="12" type="ORF">OsI_19936</name>
</gene>
<evidence type="ECO:0000256" key="10">
    <source>
        <dbReference type="SAM" id="MobiDB-lite"/>
    </source>
</evidence>
<dbReference type="Pfam" id="PF26102">
    <property type="entry name" value="Ig_SPL7"/>
    <property type="match status" value="1"/>
</dbReference>
<evidence type="ECO:0000256" key="8">
    <source>
        <dbReference type="ARBA" id="ARBA00023242"/>
    </source>
</evidence>
<evidence type="ECO:0000256" key="4">
    <source>
        <dbReference type="ARBA" id="ARBA00022833"/>
    </source>
</evidence>
<dbReference type="AlphaFoldDB" id="B8AY86"/>
<dbReference type="STRING" id="39946.B8AY86"/>
<keyword evidence="4" id="KW-0862">Zinc</keyword>
<dbReference type="GO" id="GO:0003677">
    <property type="term" value="F:DNA binding"/>
    <property type="evidence" value="ECO:0007669"/>
    <property type="project" value="UniProtKB-KW"/>
</dbReference>
<feature type="region of interest" description="Disordered" evidence="10">
    <location>
        <begin position="136"/>
        <end position="165"/>
    </location>
</feature>
<dbReference type="InterPro" id="IPR036893">
    <property type="entry name" value="SBP_sf"/>
</dbReference>
<evidence type="ECO:0000313" key="13">
    <source>
        <dbReference type="Proteomes" id="UP000007015"/>
    </source>
</evidence>
<evidence type="ECO:0000256" key="1">
    <source>
        <dbReference type="ARBA" id="ARBA00004123"/>
    </source>
</evidence>
<organism evidence="12 13">
    <name type="scientific">Oryza sativa subsp. indica</name>
    <name type="common">Rice</name>
    <dbReference type="NCBI Taxonomy" id="39946"/>
    <lineage>
        <taxon>Eukaryota</taxon>
        <taxon>Viridiplantae</taxon>
        <taxon>Streptophyta</taxon>
        <taxon>Embryophyta</taxon>
        <taxon>Tracheophyta</taxon>
        <taxon>Spermatophyta</taxon>
        <taxon>Magnoliopsida</taxon>
        <taxon>Liliopsida</taxon>
        <taxon>Poales</taxon>
        <taxon>Poaceae</taxon>
        <taxon>BOP clade</taxon>
        <taxon>Oryzoideae</taxon>
        <taxon>Oryzeae</taxon>
        <taxon>Oryzinae</taxon>
        <taxon>Oryza</taxon>
        <taxon>Oryza sativa</taxon>
    </lineage>
</organism>
<dbReference type="Gene3D" id="4.10.1100.10">
    <property type="entry name" value="Transcription factor, SBP-box domain"/>
    <property type="match status" value="1"/>
</dbReference>
<comment type="subcellular location">
    <subcellularLocation>
        <location evidence="1">Nucleus</location>
    </subcellularLocation>
</comment>
<dbReference type="SUPFAM" id="SSF103612">
    <property type="entry name" value="SBT domain"/>
    <property type="match status" value="2"/>
</dbReference>
<dbReference type="EMBL" id="CM000130">
    <property type="protein sequence ID" value="EEC79213.1"/>
    <property type="molecule type" value="Genomic_DNA"/>
</dbReference>
<feature type="domain" description="SBP-type" evidence="11">
    <location>
        <begin position="281"/>
        <end position="310"/>
    </location>
</feature>
<feature type="compositionally biased region" description="Low complexity" evidence="10">
    <location>
        <begin position="66"/>
        <end position="82"/>
    </location>
</feature>
<dbReference type="SMR" id="B8AY86"/>
<dbReference type="PANTHER" id="PTHR31251">
    <property type="entry name" value="SQUAMOSA PROMOTER-BINDING-LIKE PROTEIN 4"/>
    <property type="match status" value="1"/>
</dbReference>
<feature type="compositionally biased region" description="Basic residues" evidence="10">
    <location>
        <begin position="301"/>
        <end position="311"/>
    </location>
</feature>
<protein>
    <recommendedName>
        <fullName evidence="11">SBP-type domain-containing protein</fullName>
    </recommendedName>
</protein>